<protein>
    <submittedName>
        <fullName evidence="1">Uncharacterized protein</fullName>
    </submittedName>
</protein>
<organism evidence="1 2">
    <name type="scientific">Microvirga puerhi</name>
    <dbReference type="NCBI Taxonomy" id="2876078"/>
    <lineage>
        <taxon>Bacteria</taxon>
        <taxon>Pseudomonadati</taxon>
        <taxon>Pseudomonadota</taxon>
        <taxon>Alphaproteobacteria</taxon>
        <taxon>Hyphomicrobiales</taxon>
        <taxon>Methylobacteriaceae</taxon>
        <taxon>Microvirga</taxon>
    </lineage>
</organism>
<dbReference type="EMBL" id="JAIRBM010000005">
    <property type="protein sequence ID" value="MBZ6076481.1"/>
    <property type="molecule type" value="Genomic_DNA"/>
</dbReference>
<accession>A0ABS7VLT6</accession>
<evidence type="ECO:0000313" key="1">
    <source>
        <dbReference type="EMBL" id="MBZ6076481.1"/>
    </source>
</evidence>
<reference evidence="1 2" key="1">
    <citation type="submission" date="2021-09" db="EMBL/GenBank/DDBJ databases">
        <title>The complete genome sequence of a new microorganism.</title>
        <authorList>
            <person name="Zi Z."/>
        </authorList>
    </citation>
    <scope>NUCLEOTIDE SEQUENCE [LARGE SCALE GENOMIC DNA]</scope>
    <source>
        <strain evidence="1 2">WGZ8</strain>
    </source>
</reference>
<dbReference type="Proteomes" id="UP000704176">
    <property type="component" value="Unassembled WGS sequence"/>
</dbReference>
<sequence>MKSLIIYFLRIVKRIIERFLAFGLGRQAQLRLVVAPRISELEAQAEAAQNPLPEIAAEPVSEASAEASSATPAAPEIVEEPRPEIIRAVQQSQWPRETLYRNAFYEIVKFPAGDIGIISSKDGVPIVSALQLIVEGKTASTTIAKGDLLPVTMTKSWPLWGDVELILSSGEELQVQVSAFFKDDSPEIKFVTQAQARAEEVTVFTVALEFSVASPVQELYLKNRKVQRSFQRERYWLDKQGMAFGEGPTSLVIYHAPDVSSLAFEPAPNRLIVNLDSCDDHPMMINNEEGGFHEVSASVLKSGDVLEARFSLWAGFEPVLLPRLMTQPKGYVATHVFTEHGCFTHDRVHRAVYFGSDRIDNGGEAVGGFVGAGIPTTKSVFYNNKEGVLNDSQTRHFVGPMSSIKTTPGFSAYLQDLHRHGYEICLHSASPDTSDAAEVEEAARYMHEHFNSVSWIDHLWYKPDGEKSGCLESFCCRGLKSYSAQSWLSHGIKYFWNSYYEYHAKQENGRANSEALNHWVWDAAYPNPIYWRHPTLSKQADATGLRSAPFVSFATWQSWYPGHAGRAMYTREQINQLVREWGVYISHCYPTYIGDYNNAWTVSEDEEIVTSPEFESLLAHLSALQKDGLLWNATLRNFLDYLISLEKVEMVPHSSGEITVRNGGETAIEGLALACDTDKVTVDGGTPSGAWRGSDFVFWFDLGPGSAVRIGRHA</sequence>
<keyword evidence="2" id="KW-1185">Reference proteome</keyword>
<gene>
    <name evidence="1" type="ORF">K9B37_09300</name>
</gene>
<evidence type="ECO:0000313" key="2">
    <source>
        <dbReference type="Proteomes" id="UP000704176"/>
    </source>
</evidence>
<dbReference type="RefSeq" id="WP_224312798.1">
    <property type="nucleotide sequence ID" value="NZ_JAIRBM010000005.1"/>
</dbReference>
<name>A0ABS7VLT6_9HYPH</name>
<proteinExistence type="predicted"/>
<comment type="caution">
    <text evidence="1">The sequence shown here is derived from an EMBL/GenBank/DDBJ whole genome shotgun (WGS) entry which is preliminary data.</text>
</comment>